<dbReference type="SUPFAM" id="SSF49879">
    <property type="entry name" value="SMAD/FHA domain"/>
    <property type="match status" value="1"/>
</dbReference>
<organism evidence="9 10">
    <name type="scientific">Nocardia arthritidis</name>
    <dbReference type="NCBI Taxonomy" id="228602"/>
    <lineage>
        <taxon>Bacteria</taxon>
        <taxon>Bacillati</taxon>
        <taxon>Actinomycetota</taxon>
        <taxon>Actinomycetes</taxon>
        <taxon>Mycobacteriales</taxon>
        <taxon>Nocardiaceae</taxon>
        <taxon>Nocardia</taxon>
    </lineage>
</organism>
<dbReference type="GO" id="GO:0006355">
    <property type="term" value="P:regulation of DNA-templated transcription"/>
    <property type="evidence" value="ECO:0007669"/>
    <property type="project" value="InterPro"/>
</dbReference>
<dbReference type="PROSITE" id="PS50006">
    <property type="entry name" value="FHA_DOMAIN"/>
    <property type="match status" value="1"/>
</dbReference>
<sequence length="374" mass="40236">MSDARVRFGILGPVQLTIDGVDRPLGGPKQRATLAYLVLNANRPVAVESLTRAVWADNPPPDARVSLHTIVSNLRKPLRDAGFDARAVLSQIGAGYRISVAAAACDVDRFRAGKERGLRALAEGRFDAASAAVTEALREWRGPALADLRGFEFAQVYATALDDERIGAIEARAAADLARDRVDAVVAELTVLVGEYPLRERLWKQLITALYLNGRQSDALEAARRLRATLAGELGIDPSPSIQQLEGRILRQEPLIVRAATASDGSDTVVEQSIPVRAAVLRDSRGHTYPLCGPRTKIGRSPENDIVLDYGKVSRKHAVIVFDGVTYVIRDLLSVNGIRVNGVRIVDSAALADGDVIRIGDSELTLHVAPLAGA</sequence>
<dbReference type="FunFam" id="1.25.40.10:FF:000222">
    <property type="entry name" value="SARP family transcriptional regulator"/>
    <property type="match status" value="1"/>
</dbReference>
<dbReference type="GO" id="GO:0000160">
    <property type="term" value="P:phosphorelay signal transduction system"/>
    <property type="evidence" value="ECO:0007669"/>
    <property type="project" value="InterPro"/>
</dbReference>
<dbReference type="PANTHER" id="PTHR35807:SF1">
    <property type="entry name" value="TRANSCRIPTIONAL REGULATOR REDD"/>
    <property type="match status" value="1"/>
</dbReference>
<keyword evidence="5" id="KW-0804">Transcription</keyword>
<dbReference type="SMART" id="SM00862">
    <property type="entry name" value="Trans_reg_C"/>
    <property type="match status" value="1"/>
</dbReference>
<dbReference type="Proteomes" id="UP000503540">
    <property type="component" value="Chromosome"/>
</dbReference>
<dbReference type="PANTHER" id="PTHR35807">
    <property type="entry name" value="TRANSCRIPTIONAL REGULATOR REDD-RELATED"/>
    <property type="match status" value="1"/>
</dbReference>
<evidence type="ECO:0000256" key="5">
    <source>
        <dbReference type="ARBA" id="ARBA00023163"/>
    </source>
</evidence>
<dbReference type="SMART" id="SM00240">
    <property type="entry name" value="FHA"/>
    <property type="match status" value="1"/>
</dbReference>
<evidence type="ECO:0000259" key="7">
    <source>
        <dbReference type="PROSITE" id="PS50006"/>
    </source>
</evidence>
<dbReference type="PROSITE" id="PS51755">
    <property type="entry name" value="OMPR_PHOB"/>
    <property type="match status" value="1"/>
</dbReference>
<keyword evidence="4 6" id="KW-0238">DNA-binding</keyword>
<reference evidence="9 10" key="1">
    <citation type="journal article" date="2019" name="ACS Chem. Biol.">
        <title>Identification and Mobilization of a Cryptic Antibiotic Biosynthesis Gene Locus from a Human-Pathogenic Nocardia Isolate.</title>
        <authorList>
            <person name="Herisse M."/>
            <person name="Ishida K."/>
            <person name="Porter J.L."/>
            <person name="Howden B."/>
            <person name="Hertweck C."/>
            <person name="Stinear T.P."/>
            <person name="Pidot S.J."/>
        </authorList>
    </citation>
    <scope>NUCLEOTIDE SEQUENCE [LARGE SCALE GENOMIC DNA]</scope>
    <source>
        <strain evidence="9 10">AUSMDU00012717</strain>
    </source>
</reference>
<evidence type="ECO:0000256" key="2">
    <source>
        <dbReference type="ARBA" id="ARBA00022553"/>
    </source>
</evidence>
<dbReference type="SMART" id="SM01043">
    <property type="entry name" value="BTAD"/>
    <property type="match status" value="1"/>
</dbReference>
<evidence type="ECO:0000256" key="4">
    <source>
        <dbReference type="ARBA" id="ARBA00023125"/>
    </source>
</evidence>
<dbReference type="Pfam" id="PF03704">
    <property type="entry name" value="BTAD"/>
    <property type="match status" value="1"/>
</dbReference>
<proteinExistence type="inferred from homology"/>
<evidence type="ECO:0000256" key="6">
    <source>
        <dbReference type="PROSITE-ProRule" id="PRU01091"/>
    </source>
</evidence>
<dbReference type="InterPro" id="IPR036388">
    <property type="entry name" value="WH-like_DNA-bd_sf"/>
</dbReference>
<dbReference type="GO" id="GO:0003677">
    <property type="term" value="F:DNA binding"/>
    <property type="evidence" value="ECO:0007669"/>
    <property type="project" value="UniProtKB-UniRule"/>
</dbReference>
<dbReference type="Gene3D" id="1.10.10.10">
    <property type="entry name" value="Winged helix-like DNA-binding domain superfamily/Winged helix DNA-binding domain"/>
    <property type="match status" value="1"/>
</dbReference>
<keyword evidence="2" id="KW-0597">Phosphoprotein</keyword>
<evidence type="ECO:0000313" key="9">
    <source>
        <dbReference type="EMBL" id="QIS12628.1"/>
    </source>
</evidence>
<dbReference type="SUPFAM" id="SSF48452">
    <property type="entry name" value="TPR-like"/>
    <property type="match status" value="1"/>
</dbReference>
<dbReference type="Gene3D" id="1.25.40.10">
    <property type="entry name" value="Tetratricopeptide repeat domain"/>
    <property type="match status" value="1"/>
</dbReference>
<dbReference type="InterPro" id="IPR016032">
    <property type="entry name" value="Sig_transdc_resp-reg_C-effctor"/>
</dbReference>
<dbReference type="KEGG" id="nah:F5544_23850"/>
<name>A0A6G9YHE9_9NOCA</name>
<evidence type="ECO:0000256" key="1">
    <source>
        <dbReference type="ARBA" id="ARBA00005820"/>
    </source>
</evidence>
<evidence type="ECO:0000259" key="8">
    <source>
        <dbReference type="PROSITE" id="PS51755"/>
    </source>
</evidence>
<dbReference type="InterPro" id="IPR051677">
    <property type="entry name" value="AfsR-DnrI-RedD_regulator"/>
</dbReference>
<evidence type="ECO:0000256" key="3">
    <source>
        <dbReference type="ARBA" id="ARBA00023015"/>
    </source>
</evidence>
<accession>A0A6G9YHE9</accession>
<feature type="domain" description="OmpR/PhoB-type" evidence="8">
    <location>
        <begin position="1"/>
        <end position="100"/>
    </location>
</feature>
<dbReference type="Gene3D" id="2.60.200.20">
    <property type="match status" value="1"/>
</dbReference>
<evidence type="ECO:0000313" key="10">
    <source>
        <dbReference type="Proteomes" id="UP000503540"/>
    </source>
</evidence>
<dbReference type="InterPro" id="IPR011990">
    <property type="entry name" value="TPR-like_helical_dom_sf"/>
</dbReference>
<dbReference type="EMBL" id="CP046172">
    <property type="protein sequence ID" value="QIS12628.1"/>
    <property type="molecule type" value="Genomic_DNA"/>
</dbReference>
<keyword evidence="10" id="KW-1185">Reference proteome</keyword>
<dbReference type="AlphaFoldDB" id="A0A6G9YHE9"/>
<dbReference type="InterPro" id="IPR000253">
    <property type="entry name" value="FHA_dom"/>
</dbReference>
<feature type="DNA-binding region" description="OmpR/PhoB-type" evidence="6">
    <location>
        <begin position="1"/>
        <end position="100"/>
    </location>
</feature>
<dbReference type="CDD" id="cd00060">
    <property type="entry name" value="FHA"/>
    <property type="match status" value="1"/>
</dbReference>
<protein>
    <submittedName>
        <fullName evidence="9">FHA domain-containing protein</fullName>
    </submittedName>
</protein>
<dbReference type="InterPro" id="IPR008984">
    <property type="entry name" value="SMAD_FHA_dom_sf"/>
</dbReference>
<dbReference type="Pfam" id="PF00486">
    <property type="entry name" value="Trans_reg_C"/>
    <property type="match status" value="1"/>
</dbReference>
<dbReference type="SUPFAM" id="SSF46894">
    <property type="entry name" value="C-terminal effector domain of the bipartite response regulators"/>
    <property type="match status" value="1"/>
</dbReference>
<keyword evidence="3" id="KW-0805">Transcription regulation</keyword>
<dbReference type="InterPro" id="IPR005158">
    <property type="entry name" value="BTAD"/>
</dbReference>
<comment type="similarity">
    <text evidence="1">Belongs to the AfsR/DnrI/RedD regulatory family.</text>
</comment>
<dbReference type="RefSeq" id="WP_167475289.1">
    <property type="nucleotide sequence ID" value="NZ_CP046172.1"/>
</dbReference>
<gene>
    <name evidence="9" type="ORF">F5544_23850</name>
</gene>
<dbReference type="CDD" id="cd15831">
    <property type="entry name" value="BTAD"/>
    <property type="match status" value="1"/>
</dbReference>
<dbReference type="InterPro" id="IPR001867">
    <property type="entry name" value="OmpR/PhoB-type_DNA-bd"/>
</dbReference>
<feature type="domain" description="FHA" evidence="7">
    <location>
        <begin position="296"/>
        <end position="345"/>
    </location>
</feature>
<dbReference type="Pfam" id="PF00498">
    <property type="entry name" value="FHA"/>
    <property type="match status" value="1"/>
</dbReference>